<reference evidence="2" key="1">
    <citation type="submission" date="2022-07" db="EMBL/GenBank/DDBJ databases">
        <title>Taxonomy of Novel Oxalotrophic and Methylotrophic Bacteria.</title>
        <authorList>
            <person name="Sahin N."/>
            <person name="Tani A."/>
        </authorList>
    </citation>
    <scope>NUCLEOTIDE SEQUENCE</scope>
    <source>
        <strain evidence="2">AM327</strain>
    </source>
</reference>
<accession>A0A9W6B9A4</accession>
<evidence type="ECO:0000256" key="1">
    <source>
        <dbReference type="SAM" id="SignalP"/>
    </source>
</evidence>
<dbReference type="RefSeq" id="WP_281755590.1">
    <property type="nucleotide sequence ID" value="NZ_BRVP01000019.1"/>
</dbReference>
<evidence type="ECO:0000313" key="2">
    <source>
        <dbReference type="EMBL" id="GLB53548.1"/>
    </source>
</evidence>
<dbReference type="NCBIfam" id="TIGR04131">
    <property type="entry name" value="Bac_Flav_CTERM"/>
    <property type="match status" value="1"/>
</dbReference>
<protein>
    <submittedName>
        <fullName evidence="2">T9SS C-terminal target domain-containing protein</fullName>
    </submittedName>
</protein>
<keyword evidence="1" id="KW-0732">Signal</keyword>
<evidence type="ECO:0000313" key="3">
    <source>
        <dbReference type="Proteomes" id="UP001143545"/>
    </source>
</evidence>
<dbReference type="AlphaFoldDB" id="A0A9W6B9A4"/>
<gene>
    <name evidence="2" type="ORF">NBRC110019_25890</name>
</gene>
<comment type="caution">
    <text evidence="2">The sequence shown here is derived from an EMBL/GenBank/DDBJ whole genome shotgun (WGS) entry which is preliminary data.</text>
</comment>
<dbReference type="Proteomes" id="UP001143545">
    <property type="component" value="Unassembled WGS sequence"/>
</dbReference>
<dbReference type="Pfam" id="PF13585">
    <property type="entry name" value="CHU_C"/>
    <property type="match status" value="1"/>
</dbReference>
<organism evidence="2 3">
    <name type="scientific">Neptunitalea chrysea</name>
    <dbReference type="NCBI Taxonomy" id="1647581"/>
    <lineage>
        <taxon>Bacteria</taxon>
        <taxon>Pseudomonadati</taxon>
        <taxon>Bacteroidota</taxon>
        <taxon>Flavobacteriia</taxon>
        <taxon>Flavobacteriales</taxon>
        <taxon>Flavobacteriaceae</taxon>
        <taxon>Neptunitalea</taxon>
    </lineage>
</organism>
<keyword evidence="3" id="KW-1185">Reference proteome</keyword>
<dbReference type="InterPro" id="IPR013783">
    <property type="entry name" value="Ig-like_fold"/>
</dbReference>
<dbReference type="EMBL" id="BRVP01000019">
    <property type="protein sequence ID" value="GLB53548.1"/>
    <property type="molecule type" value="Genomic_DNA"/>
</dbReference>
<dbReference type="InterPro" id="IPR049804">
    <property type="entry name" value="Choice_anch_L"/>
</dbReference>
<feature type="chain" id="PRO_5040882624" evidence="1">
    <location>
        <begin position="18"/>
        <end position="767"/>
    </location>
</feature>
<dbReference type="InterPro" id="IPR026341">
    <property type="entry name" value="T9SS_type_B"/>
</dbReference>
<proteinExistence type="predicted"/>
<name>A0A9W6B9A4_9FLAO</name>
<dbReference type="NCBIfam" id="NF038133">
    <property type="entry name" value="choice_anch_L"/>
    <property type="match status" value="1"/>
</dbReference>
<feature type="signal peptide" evidence="1">
    <location>
        <begin position="1"/>
        <end position="17"/>
    </location>
</feature>
<sequence length="767" mass="84207">MKRFFLLIILFYSSIQAQNVQVDATSYTPQQLVENILINSGCVSNISVTNSVSGNFTDGMKSFGYFDGSGTSFPFEQGIVMSTGRLDNVPGPNNSLSDDNANNWGGDTDLNNTLGINNTLNATILEFDFTPSSSNIRFNYIFASEEYQENNSNTCIYSDVFAFLIKPQGGTYTNIAVIPNTTTPVQVTTVHPEIPGGCAAENESYFGSFNNSNAPINFNGQTAVLTAKADVTPNTVYHIKLIIADEQNYRYDSAVFLEAESFTTSVELGENHTFANQNPLCPNETLLLSPQTNQTITGYQWYKDDVVLSGETNSTYEVTTAGTYKLEATLAAGCNATDEVVVEFSDDIVTNDITLTECDLDGNGLTVYNLTGNDQTLLNNDQNLTITGYYLNETNALNGNGAIANPDTFYNTQPNQTIYVGVSNNYGCVSTAHIILSTIQNPVATAYLSTCTADSNNNGYATFNLSDADNQITNSIATSVNVTYFLSEEDAYLDNNPLTNTFTNTIANNQTLYVRVANNDGCYGISTLELEVFNTPNIPEDSEVIYCTDIYPATKKITSGVQTSPYYSFLWSTGETTQNIHVNQPGNYTVTVTNQYGCSSSRTITVSASSMADLSYTITGTYGNNNVTITANGTGDYIYALDLGDYQEEATFYDLSIGEHTVYVSDTNGCSTSSITFNIINFPNYFTPNNDGVNDYWNVIGDDTSNSTINYIEIFDRYGKPIYSFKPNNIGWDGTYHNIPLPSTDYWFVVHFNNNNNSYQNNFSLLR</sequence>
<dbReference type="Gene3D" id="2.60.40.10">
    <property type="entry name" value="Immunoglobulins"/>
    <property type="match status" value="1"/>
</dbReference>